<feature type="domain" description="Phosphoethanolamine transferase N-terminal" evidence="10">
    <location>
        <begin position="80"/>
        <end position="228"/>
    </location>
</feature>
<dbReference type="Pfam" id="PF00884">
    <property type="entry name" value="Sulfatase"/>
    <property type="match status" value="1"/>
</dbReference>
<name>A0ABQ4P737_SHECO</name>
<comment type="subcellular location">
    <subcellularLocation>
        <location evidence="1">Cell inner membrane</location>
        <topology evidence="1">Multi-pass membrane protein</topology>
    </subcellularLocation>
</comment>
<evidence type="ECO:0000259" key="9">
    <source>
        <dbReference type="Pfam" id="PF00884"/>
    </source>
</evidence>
<keyword evidence="7 8" id="KW-0472">Membrane</keyword>
<evidence type="ECO:0000313" key="11">
    <source>
        <dbReference type="EMBL" id="GIU43310.1"/>
    </source>
</evidence>
<sequence length="571" mass="64222">MPESIAVVRDLAPFDAATIDKREYLVLSRIKTLSTNQFTFLLALFYVCVFNIPLFGIVKQGIEKQADVNYIFIATIPLFLVFALSFIFSIFSVKYITKGFFITLTLLSSSVFFAALQYGVVFDYGMIENTVQTNTGEALTYLNFSSVVNFIATGLLPALLIYKVNIDYKPLVKELLHKILFMVAMLVGIAVIGFFFYQNYVSFGRNNDQMKRYIVPTYAVGSMIKYVNINYFQTPLVYLQQGLDAKNVTVDSNGKPNLVVLVVGETARAKNYQYYGYAKATNAHTSQYDMVSFQNTTSCGTATAVSLPCMFSSMTRKEYEPRRARAQDTLIDVLDHGGIDLLWLDNDSGCKGVCDRVKHINIDLNSDPQLCDGHYCYDQVLLNELDKALATPVEHDTMIVLHIIGSHGPTYYLRYPDEHRKFTPDCQRSDIQNCLDEELVNTYDNTILYSDYIISQVIQRLQAQQTVADTALVYVSDHGESLGESGMYLHGAPYSIAPSEQIDIPLLSWLSPEFSQENGIDLNCLKQQAASGTYSHDNLFSSLLGLMNVQSDIYKAQLDIFAQCRTSVENK</sequence>
<accession>A0ABQ4P737</accession>
<dbReference type="NCBIfam" id="NF028537">
    <property type="entry name" value="P_eth_NH2_trans"/>
    <property type="match status" value="1"/>
</dbReference>
<evidence type="ECO:0000259" key="10">
    <source>
        <dbReference type="Pfam" id="PF08019"/>
    </source>
</evidence>
<evidence type="ECO:0000256" key="8">
    <source>
        <dbReference type="SAM" id="Phobius"/>
    </source>
</evidence>
<reference evidence="11 12" key="1">
    <citation type="submission" date="2021-05" db="EMBL/GenBank/DDBJ databases">
        <title>Molecular characterization for Shewanella algae harboring chromosomal blaOXA-55-like strains isolated from clinical and environment sample.</title>
        <authorList>
            <person name="Ohama Y."/>
            <person name="Aoki K."/>
            <person name="Harada S."/>
            <person name="Moriya K."/>
            <person name="Ishii Y."/>
            <person name="Tateda K."/>
        </authorList>
    </citation>
    <scope>NUCLEOTIDE SEQUENCE [LARGE SCALE GENOMIC DNA]</scope>
    <source>
        <strain evidence="11 12">MBTL60-118</strain>
    </source>
</reference>
<dbReference type="InterPro" id="IPR040423">
    <property type="entry name" value="PEA_transferase"/>
</dbReference>
<evidence type="ECO:0000256" key="3">
    <source>
        <dbReference type="ARBA" id="ARBA00022519"/>
    </source>
</evidence>
<keyword evidence="4 11" id="KW-0808">Transferase</keyword>
<keyword evidence="5 8" id="KW-0812">Transmembrane</keyword>
<dbReference type="CDD" id="cd16017">
    <property type="entry name" value="LptA"/>
    <property type="match status" value="1"/>
</dbReference>
<keyword evidence="6 8" id="KW-1133">Transmembrane helix</keyword>
<dbReference type="EMBL" id="BPEU01000021">
    <property type="protein sequence ID" value="GIU43310.1"/>
    <property type="molecule type" value="Genomic_DNA"/>
</dbReference>
<dbReference type="Proteomes" id="UP000773469">
    <property type="component" value="Unassembled WGS sequence"/>
</dbReference>
<organism evidence="11 12">
    <name type="scientific">Shewanella colwelliana</name>
    <name type="common">Alteromonas colwelliana</name>
    <dbReference type="NCBI Taxonomy" id="23"/>
    <lineage>
        <taxon>Bacteria</taxon>
        <taxon>Pseudomonadati</taxon>
        <taxon>Pseudomonadota</taxon>
        <taxon>Gammaproteobacteria</taxon>
        <taxon>Alteromonadales</taxon>
        <taxon>Shewanellaceae</taxon>
        <taxon>Shewanella</taxon>
    </lineage>
</organism>
<dbReference type="PANTHER" id="PTHR30443">
    <property type="entry name" value="INNER MEMBRANE PROTEIN"/>
    <property type="match status" value="1"/>
</dbReference>
<feature type="transmembrane region" description="Helical" evidence="8">
    <location>
        <begin position="175"/>
        <end position="197"/>
    </location>
</feature>
<dbReference type="SUPFAM" id="SSF53649">
    <property type="entry name" value="Alkaline phosphatase-like"/>
    <property type="match status" value="1"/>
</dbReference>
<keyword evidence="2" id="KW-1003">Cell membrane</keyword>
<evidence type="ECO:0000256" key="1">
    <source>
        <dbReference type="ARBA" id="ARBA00004429"/>
    </source>
</evidence>
<gene>
    <name evidence="11" type="ORF">TUM3794_28660</name>
</gene>
<evidence type="ECO:0000313" key="12">
    <source>
        <dbReference type="Proteomes" id="UP000773469"/>
    </source>
</evidence>
<keyword evidence="3" id="KW-0997">Cell inner membrane</keyword>
<dbReference type="InterPro" id="IPR017850">
    <property type="entry name" value="Alkaline_phosphatase_core_sf"/>
</dbReference>
<evidence type="ECO:0000256" key="7">
    <source>
        <dbReference type="ARBA" id="ARBA00023136"/>
    </source>
</evidence>
<comment type="caution">
    <text evidence="11">The sequence shown here is derived from an EMBL/GenBank/DDBJ whole genome shotgun (WGS) entry which is preliminary data.</text>
</comment>
<feature type="transmembrane region" description="Helical" evidence="8">
    <location>
        <begin position="70"/>
        <end position="93"/>
    </location>
</feature>
<feature type="transmembrane region" description="Helical" evidence="8">
    <location>
        <begin position="38"/>
        <end position="58"/>
    </location>
</feature>
<evidence type="ECO:0000256" key="6">
    <source>
        <dbReference type="ARBA" id="ARBA00022989"/>
    </source>
</evidence>
<dbReference type="GO" id="GO:0016740">
    <property type="term" value="F:transferase activity"/>
    <property type="evidence" value="ECO:0007669"/>
    <property type="project" value="UniProtKB-KW"/>
</dbReference>
<dbReference type="InterPro" id="IPR012549">
    <property type="entry name" value="EptA-like_N"/>
</dbReference>
<dbReference type="InterPro" id="IPR000917">
    <property type="entry name" value="Sulfatase_N"/>
</dbReference>
<evidence type="ECO:0000256" key="2">
    <source>
        <dbReference type="ARBA" id="ARBA00022475"/>
    </source>
</evidence>
<protein>
    <submittedName>
        <fullName evidence="11">Phosphoethanolamine transferase</fullName>
    </submittedName>
</protein>
<dbReference type="Pfam" id="PF08019">
    <property type="entry name" value="EptA_B_N"/>
    <property type="match status" value="1"/>
</dbReference>
<proteinExistence type="predicted"/>
<evidence type="ECO:0000256" key="4">
    <source>
        <dbReference type="ARBA" id="ARBA00022679"/>
    </source>
</evidence>
<dbReference type="InterPro" id="IPR058130">
    <property type="entry name" value="PEA_transf_C"/>
</dbReference>
<feature type="transmembrane region" description="Helical" evidence="8">
    <location>
        <begin position="100"/>
        <end position="121"/>
    </location>
</feature>
<feature type="domain" description="Sulfatase N-terminal" evidence="9">
    <location>
        <begin position="258"/>
        <end position="549"/>
    </location>
</feature>
<evidence type="ECO:0000256" key="5">
    <source>
        <dbReference type="ARBA" id="ARBA00022692"/>
    </source>
</evidence>
<keyword evidence="12" id="KW-1185">Reference proteome</keyword>
<feature type="transmembrane region" description="Helical" evidence="8">
    <location>
        <begin position="141"/>
        <end position="163"/>
    </location>
</feature>
<dbReference type="Gene3D" id="3.40.720.10">
    <property type="entry name" value="Alkaline Phosphatase, subunit A"/>
    <property type="match status" value="1"/>
</dbReference>
<dbReference type="PANTHER" id="PTHR30443:SF0">
    <property type="entry name" value="PHOSPHOETHANOLAMINE TRANSFERASE EPTA"/>
    <property type="match status" value="1"/>
</dbReference>